<proteinExistence type="predicted"/>
<reference evidence="1 2" key="1">
    <citation type="submission" date="2012-08" db="EMBL/GenBank/DDBJ databases">
        <title>Whole genome shotgun sequence of Kineosphaera limosa NBRC 100340.</title>
        <authorList>
            <person name="Yoshida I."/>
            <person name="Isaki S."/>
            <person name="Hosoyama A."/>
            <person name="Tsuchikane K."/>
            <person name="Katsumata H."/>
            <person name="Ando Y."/>
            <person name="Ohji S."/>
            <person name="Hamada M."/>
            <person name="Tamura T."/>
            <person name="Yamazoe A."/>
            <person name="Yamazaki S."/>
            <person name="Fujita N."/>
        </authorList>
    </citation>
    <scope>NUCLEOTIDE SEQUENCE [LARGE SCALE GENOMIC DNA]</scope>
    <source>
        <strain evidence="1 2">NBRC 100340</strain>
    </source>
</reference>
<dbReference type="STRING" id="1184609.KILIM_015_00740"/>
<gene>
    <name evidence="1" type="ORF">KILIM_015_00740</name>
</gene>
<protein>
    <recommendedName>
        <fullName evidence="3">DoxX family protein</fullName>
    </recommendedName>
</protein>
<evidence type="ECO:0000313" key="1">
    <source>
        <dbReference type="EMBL" id="GAB95013.1"/>
    </source>
</evidence>
<dbReference type="EMBL" id="BAHD01000015">
    <property type="protein sequence ID" value="GAB95013.1"/>
    <property type="molecule type" value="Genomic_DNA"/>
</dbReference>
<evidence type="ECO:0000313" key="2">
    <source>
        <dbReference type="Proteomes" id="UP000008366"/>
    </source>
</evidence>
<dbReference type="RefSeq" id="WP_006591545.1">
    <property type="nucleotide sequence ID" value="NZ_BAHD01000015.1"/>
</dbReference>
<keyword evidence="2" id="KW-1185">Reference proteome</keyword>
<sequence length="152" mass="15811">MHPTLIPLRVTTGAFILDAGIGKLSADEGTAKWLHNSAATAYPFLADIKPKDFARLLAIGEIVVGGALLTPFVPSKTAGALLTGFGAGLVGLYLRTPGMTKEDGIRPTPDGLSTAKDSWLLGAGLTLMSQGAVSDAKAGVKKVRRRARKLKS</sequence>
<evidence type="ECO:0008006" key="3">
    <source>
        <dbReference type="Google" id="ProtNLM"/>
    </source>
</evidence>
<dbReference type="eggNOG" id="ENOG5032S5B">
    <property type="taxonomic scope" value="Bacteria"/>
</dbReference>
<name>K6VFP2_9MICO</name>
<dbReference type="OrthoDB" id="3267263at2"/>
<accession>K6VFP2</accession>
<dbReference type="Proteomes" id="UP000008366">
    <property type="component" value="Unassembled WGS sequence"/>
</dbReference>
<organism evidence="1 2">
    <name type="scientific">Kineosphaera limosa NBRC 100340</name>
    <dbReference type="NCBI Taxonomy" id="1184609"/>
    <lineage>
        <taxon>Bacteria</taxon>
        <taxon>Bacillati</taxon>
        <taxon>Actinomycetota</taxon>
        <taxon>Actinomycetes</taxon>
        <taxon>Micrococcales</taxon>
        <taxon>Dermatophilaceae</taxon>
        <taxon>Kineosphaera</taxon>
    </lineage>
</organism>
<dbReference type="AlphaFoldDB" id="K6VFP2"/>
<comment type="caution">
    <text evidence="1">The sequence shown here is derived from an EMBL/GenBank/DDBJ whole genome shotgun (WGS) entry which is preliminary data.</text>
</comment>